<dbReference type="EMBL" id="PVTH01000009">
    <property type="protein sequence ID" value="PRY50337.1"/>
    <property type="molecule type" value="Genomic_DNA"/>
</dbReference>
<feature type="domain" description="PAS" evidence="9">
    <location>
        <begin position="12"/>
        <end position="82"/>
    </location>
</feature>
<dbReference type="SMART" id="SM00387">
    <property type="entry name" value="HATPase_c"/>
    <property type="match status" value="1"/>
</dbReference>
<dbReference type="FunFam" id="3.30.565.10:FF:000006">
    <property type="entry name" value="Sensor histidine kinase WalK"/>
    <property type="match status" value="1"/>
</dbReference>
<dbReference type="FunFam" id="1.10.287.130:FF:000001">
    <property type="entry name" value="Two-component sensor histidine kinase"/>
    <property type="match status" value="1"/>
</dbReference>
<dbReference type="PROSITE" id="PS50109">
    <property type="entry name" value="HIS_KIN"/>
    <property type="match status" value="1"/>
</dbReference>
<gene>
    <name evidence="11" type="ORF">B0I27_10958</name>
</gene>
<dbReference type="GO" id="GO:0000155">
    <property type="term" value="F:phosphorelay sensor kinase activity"/>
    <property type="evidence" value="ECO:0007669"/>
    <property type="project" value="InterPro"/>
</dbReference>
<dbReference type="PROSITE" id="PS50113">
    <property type="entry name" value="PAC"/>
    <property type="match status" value="2"/>
</dbReference>
<dbReference type="InterPro" id="IPR003594">
    <property type="entry name" value="HATPase_dom"/>
</dbReference>
<dbReference type="Pfam" id="PF02518">
    <property type="entry name" value="HATPase_c"/>
    <property type="match status" value="1"/>
</dbReference>
<dbReference type="RefSeq" id="WP_106294361.1">
    <property type="nucleotide sequence ID" value="NZ_PVTH01000009.1"/>
</dbReference>
<comment type="caution">
    <text evidence="11">The sequence shown here is derived from an EMBL/GenBank/DDBJ whole genome shotgun (WGS) entry which is preliminary data.</text>
</comment>
<dbReference type="InterPro" id="IPR036890">
    <property type="entry name" value="HATPase_C_sf"/>
</dbReference>
<protein>
    <recommendedName>
        <fullName evidence="2">histidine kinase</fullName>
        <ecNumber evidence="2">2.7.13.3</ecNumber>
    </recommendedName>
</protein>
<dbReference type="SUPFAM" id="SSF55785">
    <property type="entry name" value="PYP-like sensor domain (PAS domain)"/>
    <property type="match status" value="2"/>
</dbReference>
<dbReference type="Gene3D" id="1.10.287.130">
    <property type="match status" value="1"/>
</dbReference>
<accession>A0A2T0TXD8</accession>
<evidence type="ECO:0000256" key="5">
    <source>
        <dbReference type="ARBA" id="ARBA00022777"/>
    </source>
</evidence>
<dbReference type="InterPro" id="IPR001610">
    <property type="entry name" value="PAC"/>
</dbReference>
<sequence>MEDFNKPLISLNDFDLSSIFNSAHDAVITLDINGHIIHWNSAATRILGYTADEVTDRHIDFMIPKELAFDEKADFQRVVAGGSVEHYQTIRLSKNNQKVNISLTASLIRDAQGRVLGVSHIFHDLTVQKVAEEKQAMLAAIIESSDDAILSKTLDGFITSWNKGAELIFGYTEEEIIGEHISFLIPKERLSEEDNIISKIKRGIKVEHLETVRIGKGGRKIAVSLTISPVKDKDGNIIGASKIARDITKNKEAERAIKRHATDLAVLNTIGKAISEGLEAEMILQKVTDATTQLTGAEFGTFYYNTKDGIGNAIQLFATSAAAVGSVEGFGSAEFRALFDSIFLGGKIVRIEEIRKDERYLNHAPLFDLLKVSMQVSSLLVVPVTTKGNVVVGGLVFGHSRPAMFSRNQENLVAGVAAQAATALDNAKLYEEVRALNAKKDEFIGLASHELKTPLTSMKGFLQILERNESGELNRAFIKKALKQLNKISSLVSDLLDVSKIQSGKLYLDFETFDLQTLLHEVIELVQFTSETHEIELDSDSIVLPVQADKQRIEQVIINLISNAIKYSPDASKVLIRVRKTDLEVRVGIQDFGFGIETEQLENIFARFFRVESLASHISGLGIGLFITKEIVERHKGRIWVESEHGKGSEFFFTLPLIREFAG</sequence>
<evidence type="ECO:0000256" key="1">
    <source>
        <dbReference type="ARBA" id="ARBA00000085"/>
    </source>
</evidence>
<dbReference type="InterPro" id="IPR005467">
    <property type="entry name" value="His_kinase_dom"/>
</dbReference>
<dbReference type="CDD" id="cd00130">
    <property type="entry name" value="PAS"/>
    <property type="match status" value="2"/>
</dbReference>
<dbReference type="GO" id="GO:0006355">
    <property type="term" value="P:regulation of DNA-templated transcription"/>
    <property type="evidence" value="ECO:0007669"/>
    <property type="project" value="InterPro"/>
</dbReference>
<feature type="domain" description="PAC" evidence="10">
    <location>
        <begin position="207"/>
        <end position="259"/>
    </location>
</feature>
<dbReference type="InterPro" id="IPR003661">
    <property type="entry name" value="HisK_dim/P_dom"/>
</dbReference>
<dbReference type="InterPro" id="IPR003018">
    <property type="entry name" value="GAF"/>
</dbReference>
<feature type="domain" description="Histidine kinase" evidence="8">
    <location>
        <begin position="446"/>
        <end position="659"/>
    </location>
</feature>
<evidence type="ECO:0000313" key="11">
    <source>
        <dbReference type="EMBL" id="PRY50337.1"/>
    </source>
</evidence>
<dbReference type="InterPro" id="IPR029016">
    <property type="entry name" value="GAF-like_dom_sf"/>
</dbReference>
<evidence type="ECO:0000256" key="4">
    <source>
        <dbReference type="ARBA" id="ARBA00022679"/>
    </source>
</evidence>
<dbReference type="SUPFAM" id="SSF55781">
    <property type="entry name" value="GAF domain-like"/>
    <property type="match status" value="1"/>
</dbReference>
<dbReference type="SMART" id="SM00388">
    <property type="entry name" value="HisKA"/>
    <property type="match status" value="1"/>
</dbReference>
<name>A0A2T0TXD8_9SPHI</name>
<keyword evidence="4" id="KW-0808">Transferase</keyword>
<dbReference type="SUPFAM" id="SSF55874">
    <property type="entry name" value="ATPase domain of HSP90 chaperone/DNA topoisomerase II/histidine kinase"/>
    <property type="match status" value="1"/>
</dbReference>
<dbReference type="Pfam" id="PF13426">
    <property type="entry name" value="PAS_9"/>
    <property type="match status" value="1"/>
</dbReference>
<dbReference type="Pfam" id="PF00512">
    <property type="entry name" value="HisKA"/>
    <property type="match status" value="1"/>
</dbReference>
<dbReference type="InterPro" id="IPR035965">
    <property type="entry name" value="PAS-like_dom_sf"/>
</dbReference>
<comment type="catalytic activity">
    <reaction evidence="1">
        <text>ATP + protein L-histidine = ADP + protein N-phospho-L-histidine.</text>
        <dbReference type="EC" id="2.7.13.3"/>
    </reaction>
</comment>
<dbReference type="CDD" id="cd00075">
    <property type="entry name" value="HATPase"/>
    <property type="match status" value="1"/>
</dbReference>
<dbReference type="Gene3D" id="3.30.565.10">
    <property type="entry name" value="Histidine kinase-like ATPase, C-terminal domain"/>
    <property type="match status" value="1"/>
</dbReference>
<dbReference type="InterPro" id="IPR013767">
    <property type="entry name" value="PAS_fold"/>
</dbReference>
<evidence type="ECO:0000259" key="8">
    <source>
        <dbReference type="PROSITE" id="PS50109"/>
    </source>
</evidence>
<dbReference type="InterPro" id="IPR004358">
    <property type="entry name" value="Sig_transdc_His_kin-like_C"/>
</dbReference>
<dbReference type="PROSITE" id="PS50112">
    <property type="entry name" value="PAS"/>
    <property type="match status" value="2"/>
</dbReference>
<dbReference type="PANTHER" id="PTHR43047">
    <property type="entry name" value="TWO-COMPONENT HISTIDINE PROTEIN KINASE"/>
    <property type="match status" value="1"/>
</dbReference>
<dbReference type="Pfam" id="PF01590">
    <property type="entry name" value="GAF"/>
    <property type="match status" value="1"/>
</dbReference>
<dbReference type="PANTHER" id="PTHR43047:SF72">
    <property type="entry name" value="OSMOSENSING HISTIDINE PROTEIN KINASE SLN1"/>
    <property type="match status" value="1"/>
</dbReference>
<keyword evidence="5" id="KW-0418">Kinase</keyword>
<dbReference type="InterPro" id="IPR000014">
    <property type="entry name" value="PAS"/>
</dbReference>
<evidence type="ECO:0000256" key="3">
    <source>
        <dbReference type="ARBA" id="ARBA00022553"/>
    </source>
</evidence>
<evidence type="ECO:0000256" key="2">
    <source>
        <dbReference type="ARBA" id="ARBA00012438"/>
    </source>
</evidence>
<evidence type="ECO:0000259" key="9">
    <source>
        <dbReference type="PROSITE" id="PS50112"/>
    </source>
</evidence>
<dbReference type="SMART" id="SM00065">
    <property type="entry name" value="GAF"/>
    <property type="match status" value="1"/>
</dbReference>
<organism evidence="11 12">
    <name type="scientific">Arcticibacter pallidicorallinus</name>
    <dbReference type="NCBI Taxonomy" id="1259464"/>
    <lineage>
        <taxon>Bacteria</taxon>
        <taxon>Pseudomonadati</taxon>
        <taxon>Bacteroidota</taxon>
        <taxon>Sphingobacteriia</taxon>
        <taxon>Sphingobacteriales</taxon>
        <taxon>Sphingobacteriaceae</taxon>
        <taxon>Arcticibacter</taxon>
    </lineage>
</organism>
<keyword evidence="12" id="KW-1185">Reference proteome</keyword>
<keyword evidence="7" id="KW-0472">Membrane</keyword>
<dbReference type="InterPro" id="IPR000700">
    <property type="entry name" value="PAS-assoc_C"/>
</dbReference>
<dbReference type="GO" id="GO:0009927">
    <property type="term" value="F:histidine phosphotransfer kinase activity"/>
    <property type="evidence" value="ECO:0007669"/>
    <property type="project" value="TreeGrafter"/>
</dbReference>
<dbReference type="Gene3D" id="3.30.450.20">
    <property type="entry name" value="PAS domain"/>
    <property type="match status" value="2"/>
</dbReference>
<dbReference type="Gene3D" id="3.30.450.40">
    <property type="match status" value="1"/>
</dbReference>
<evidence type="ECO:0000259" key="10">
    <source>
        <dbReference type="PROSITE" id="PS50113"/>
    </source>
</evidence>
<dbReference type="PRINTS" id="PR00344">
    <property type="entry name" value="BCTRLSENSOR"/>
</dbReference>
<feature type="domain" description="PAC" evidence="10">
    <location>
        <begin position="83"/>
        <end position="137"/>
    </location>
</feature>
<evidence type="ECO:0000313" key="12">
    <source>
        <dbReference type="Proteomes" id="UP000238034"/>
    </source>
</evidence>
<evidence type="ECO:0000256" key="7">
    <source>
        <dbReference type="ARBA" id="ARBA00023136"/>
    </source>
</evidence>
<proteinExistence type="predicted"/>
<dbReference type="AlphaFoldDB" id="A0A2T0TXD8"/>
<feature type="domain" description="PAS" evidence="9">
    <location>
        <begin position="134"/>
        <end position="203"/>
    </location>
</feature>
<dbReference type="OrthoDB" id="9813151at2"/>
<dbReference type="GO" id="GO:0005886">
    <property type="term" value="C:plasma membrane"/>
    <property type="evidence" value="ECO:0007669"/>
    <property type="project" value="TreeGrafter"/>
</dbReference>
<dbReference type="EC" id="2.7.13.3" evidence="2"/>
<reference evidence="11 12" key="1">
    <citation type="submission" date="2018-03" db="EMBL/GenBank/DDBJ databases">
        <title>Genomic Encyclopedia of Type Strains, Phase III (KMG-III): the genomes of soil and plant-associated and newly described type strains.</title>
        <authorList>
            <person name="Whitman W."/>
        </authorList>
    </citation>
    <scope>NUCLEOTIDE SEQUENCE [LARGE SCALE GENOMIC DNA]</scope>
    <source>
        <strain evidence="11 12">CGMCC 1.9313</strain>
    </source>
</reference>
<dbReference type="Proteomes" id="UP000238034">
    <property type="component" value="Unassembled WGS sequence"/>
</dbReference>
<dbReference type="CDD" id="cd00082">
    <property type="entry name" value="HisKA"/>
    <property type="match status" value="1"/>
</dbReference>
<evidence type="ECO:0000256" key="6">
    <source>
        <dbReference type="ARBA" id="ARBA00023012"/>
    </source>
</evidence>
<dbReference type="Pfam" id="PF00989">
    <property type="entry name" value="PAS"/>
    <property type="match status" value="1"/>
</dbReference>
<dbReference type="NCBIfam" id="TIGR00229">
    <property type="entry name" value="sensory_box"/>
    <property type="match status" value="2"/>
</dbReference>
<keyword evidence="6" id="KW-0902">Two-component regulatory system</keyword>
<keyword evidence="3" id="KW-0597">Phosphoprotein</keyword>
<dbReference type="SMART" id="SM00091">
    <property type="entry name" value="PAS"/>
    <property type="match status" value="2"/>
</dbReference>
<dbReference type="SMART" id="SM00086">
    <property type="entry name" value="PAC"/>
    <property type="match status" value="2"/>
</dbReference>